<dbReference type="EC" id="3.5.1.98" evidence="17"/>
<dbReference type="Proteomes" id="UP000235965">
    <property type="component" value="Unassembled WGS sequence"/>
</dbReference>
<comment type="catalytic activity">
    <reaction evidence="14">
        <text>N(6)-acetyl-L-lysyl-[protein] + H2O = L-lysyl-[protein] + acetate</text>
        <dbReference type="Rhea" id="RHEA:58108"/>
        <dbReference type="Rhea" id="RHEA-COMP:9752"/>
        <dbReference type="Rhea" id="RHEA-COMP:10731"/>
        <dbReference type="ChEBI" id="CHEBI:15377"/>
        <dbReference type="ChEBI" id="CHEBI:29969"/>
        <dbReference type="ChEBI" id="CHEBI:30089"/>
        <dbReference type="ChEBI" id="CHEBI:61930"/>
    </reaction>
    <physiologicalReaction direction="left-to-right" evidence="14">
        <dbReference type="Rhea" id="RHEA:58109"/>
    </physiologicalReaction>
</comment>
<evidence type="ECO:0000256" key="2">
    <source>
        <dbReference type="ARBA" id="ARBA00004123"/>
    </source>
</evidence>
<dbReference type="PANTHER" id="PTHR10625">
    <property type="entry name" value="HISTONE DEACETYLASE HDAC1-RELATED"/>
    <property type="match status" value="1"/>
</dbReference>
<keyword evidence="11 17" id="KW-0805">Transcription regulation</keyword>
<dbReference type="InterPro" id="IPR000286">
    <property type="entry name" value="HDACs"/>
</dbReference>
<dbReference type="InterPro" id="IPR023696">
    <property type="entry name" value="Ureohydrolase_dom_sf"/>
</dbReference>
<dbReference type="STRING" id="105785.A0A2J7PYA2"/>
<protein>
    <recommendedName>
        <fullName evidence="17">Histone deacetylase</fullName>
        <ecNumber evidence="17">3.5.1.98</ecNumber>
    </recommendedName>
</protein>
<feature type="active site" description="Proton acceptor" evidence="18">
    <location>
        <position position="146"/>
    </location>
</feature>
<sequence>MDRSQEMKNANLLSQRVFYICDLQLFKESDKIPNIRGRAKLVHNLIRAYDLVSHMQLIPHRPASEDSLLSFHSRNYIEFLQKVDQSSDLEKHEDDQLEFGLEYDCPLIEGIYRFVQAIAGASLTAAQVLVNGLARVAINWNGGWHHAQRDGAEGFCYINDVVLAIHKLREKFSRILYIDFDLHHGNGVENAFAFTPHVLTLSLHKHEPGFYPGTGGLLDVGLGRGRYYSVNVPLKDGVRDDNYFTLFHCIANKVWCTFRPDAVVVQCGADCINGDPACAFNLTPRGIGQCVEKVLAWNLPTLFLGGGGYNLPNTARCWTYLTSIIVGFQIPASIPDSNEDFMCYSPDFELDIIPGNRSDQNTAEDMKLLAETVCQNLDNIAEGKE</sequence>
<evidence type="ECO:0000256" key="10">
    <source>
        <dbReference type="ARBA" id="ARBA00022853"/>
    </source>
</evidence>
<dbReference type="FunFam" id="3.40.800.20:FF:000006">
    <property type="entry name" value="Histone deacetylase 8"/>
    <property type="match status" value="1"/>
</dbReference>
<comment type="similarity">
    <text evidence="17">Belongs to the histone deacetylase family. HD Type 1 subfamily.</text>
</comment>
<comment type="caution">
    <text evidence="22">The sequence shown here is derived from an EMBL/GenBank/DDBJ whole genome shotgun (WGS) entry which is preliminary data.</text>
</comment>
<evidence type="ECO:0000256" key="18">
    <source>
        <dbReference type="PIRSR" id="PIRSR037913-1"/>
    </source>
</evidence>
<dbReference type="OrthoDB" id="73273at2759"/>
<dbReference type="InterPro" id="IPR023801">
    <property type="entry name" value="His_deacetylse_dom"/>
</dbReference>
<evidence type="ECO:0000256" key="9">
    <source>
        <dbReference type="ARBA" id="ARBA00022801"/>
    </source>
</evidence>
<comment type="catalytic activity">
    <reaction evidence="15">
        <text>N(6)-(2E)-butenoyl-L-lysyl-[protein] + H2O = (2E)-2-butenoate + L-lysyl-[protein]</text>
        <dbReference type="Rhea" id="RHEA:69172"/>
        <dbReference type="Rhea" id="RHEA-COMP:9752"/>
        <dbReference type="Rhea" id="RHEA-COMP:13707"/>
        <dbReference type="ChEBI" id="CHEBI:15377"/>
        <dbReference type="ChEBI" id="CHEBI:29969"/>
        <dbReference type="ChEBI" id="CHEBI:35899"/>
        <dbReference type="ChEBI" id="CHEBI:137954"/>
    </reaction>
    <physiologicalReaction direction="left-to-right" evidence="15">
        <dbReference type="Rhea" id="RHEA:69173"/>
    </physiologicalReaction>
</comment>
<organism evidence="22 23">
    <name type="scientific">Cryptotermes secundus</name>
    <dbReference type="NCBI Taxonomy" id="105785"/>
    <lineage>
        <taxon>Eukaryota</taxon>
        <taxon>Metazoa</taxon>
        <taxon>Ecdysozoa</taxon>
        <taxon>Arthropoda</taxon>
        <taxon>Hexapoda</taxon>
        <taxon>Insecta</taxon>
        <taxon>Pterygota</taxon>
        <taxon>Neoptera</taxon>
        <taxon>Polyneoptera</taxon>
        <taxon>Dictyoptera</taxon>
        <taxon>Blattodea</taxon>
        <taxon>Blattoidea</taxon>
        <taxon>Termitoidae</taxon>
        <taxon>Kalotermitidae</taxon>
        <taxon>Cryptotermitinae</taxon>
        <taxon>Cryptotermes</taxon>
    </lineage>
</organism>
<comment type="cofactor">
    <cofactor evidence="1">
        <name>a divalent metal cation</name>
        <dbReference type="ChEBI" id="CHEBI:60240"/>
    </cofactor>
</comment>
<evidence type="ECO:0000256" key="12">
    <source>
        <dbReference type="ARBA" id="ARBA00023163"/>
    </source>
</evidence>
<keyword evidence="8 20" id="KW-0479">Metal-binding</keyword>
<dbReference type="GO" id="GO:0031507">
    <property type="term" value="P:heterochromatin formation"/>
    <property type="evidence" value="ECO:0007669"/>
    <property type="project" value="TreeGrafter"/>
</dbReference>
<keyword evidence="6" id="KW-0963">Cytoplasm</keyword>
<evidence type="ECO:0000256" key="7">
    <source>
        <dbReference type="ARBA" id="ARBA00022491"/>
    </source>
</evidence>
<evidence type="ECO:0000256" key="20">
    <source>
        <dbReference type="PIRSR" id="PIRSR037913-3"/>
    </source>
</evidence>
<comment type="catalytic activity">
    <reaction evidence="16">
        <text>N(6)-acetyl-L-lysyl-[histone] + H2O = L-lysyl-[histone] + acetate</text>
        <dbReference type="Rhea" id="RHEA:58196"/>
        <dbReference type="Rhea" id="RHEA-COMP:9845"/>
        <dbReference type="Rhea" id="RHEA-COMP:11338"/>
        <dbReference type="ChEBI" id="CHEBI:15377"/>
        <dbReference type="ChEBI" id="CHEBI:29969"/>
        <dbReference type="ChEBI" id="CHEBI:30089"/>
        <dbReference type="ChEBI" id="CHEBI:61930"/>
        <dbReference type="EC" id="3.5.1.98"/>
    </reaction>
    <physiologicalReaction direction="left-to-right" evidence="16">
        <dbReference type="Rhea" id="RHEA:58197"/>
    </physiologicalReaction>
</comment>
<evidence type="ECO:0000313" key="23">
    <source>
        <dbReference type="Proteomes" id="UP000235965"/>
    </source>
</evidence>
<keyword evidence="7" id="KW-0678">Repressor</keyword>
<dbReference type="GO" id="GO:0046872">
    <property type="term" value="F:metal ion binding"/>
    <property type="evidence" value="ECO:0007669"/>
    <property type="project" value="UniProtKB-KW"/>
</dbReference>
<dbReference type="EMBL" id="NEVH01020850">
    <property type="protein sequence ID" value="PNF21315.1"/>
    <property type="molecule type" value="Genomic_DNA"/>
</dbReference>
<evidence type="ECO:0000256" key="11">
    <source>
        <dbReference type="ARBA" id="ARBA00023015"/>
    </source>
</evidence>
<evidence type="ECO:0000256" key="16">
    <source>
        <dbReference type="ARBA" id="ARBA00049416"/>
    </source>
</evidence>
<evidence type="ECO:0000256" key="19">
    <source>
        <dbReference type="PIRSR" id="PIRSR037913-2"/>
    </source>
</evidence>
<name>A0A2J7PYA2_9NEOP</name>
<keyword evidence="12 17" id="KW-0804">Transcription</keyword>
<dbReference type="PANTHER" id="PTHR10625:SF14">
    <property type="entry name" value="HISTONE DEACETYLASE 8"/>
    <property type="match status" value="1"/>
</dbReference>
<keyword evidence="5" id="KW-0158">Chromosome</keyword>
<dbReference type="InParanoid" id="A0A2J7PYA2"/>
<feature type="binding site" evidence="20">
    <location>
        <position position="270"/>
    </location>
    <ligand>
        <name>a divalent metal cation</name>
        <dbReference type="ChEBI" id="CHEBI:60240"/>
    </ligand>
</feature>
<dbReference type="SUPFAM" id="SSF52768">
    <property type="entry name" value="Arginase/deacetylase"/>
    <property type="match status" value="1"/>
</dbReference>
<dbReference type="PRINTS" id="PR01270">
    <property type="entry name" value="HDASUPER"/>
</dbReference>
<keyword evidence="13 17" id="KW-0539">Nucleus</keyword>
<evidence type="ECO:0000256" key="4">
    <source>
        <dbReference type="ARBA" id="ARBA00004496"/>
    </source>
</evidence>
<reference evidence="22 23" key="1">
    <citation type="submission" date="2017-12" db="EMBL/GenBank/DDBJ databases">
        <title>Hemimetabolous genomes reveal molecular basis of termite eusociality.</title>
        <authorList>
            <person name="Harrison M.C."/>
            <person name="Jongepier E."/>
            <person name="Robertson H.M."/>
            <person name="Arning N."/>
            <person name="Bitard-Feildel T."/>
            <person name="Chao H."/>
            <person name="Childers C.P."/>
            <person name="Dinh H."/>
            <person name="Doddapaneni H."/>
            <person name="Dugan S."/>
            <person name="Gowin J."/>
            <person name="Greiner C."/>
            <person name="Han Y."/>
            <person name="Hu H."/>
            <person name="Hughes D.S.T."/>
            <person name="Huylmans A.-K."/>
            <person name="Kemena C."/>
            <person name="Kremer L.P.M."/>
            <person name="Lee S.L."/>
            <person name="Lopez-Ezquerra A."/>
            <person name="Mallet L."/>
            <person name="Monroy-Kuhn J.M."/>
            <person name="Moser A."/>
            <person name="Murali S.C."/>
            <person name="Muzny D.M."/>
            <person name="Otani S."/>
            <person name="Piulachs M.-D."/>
            <person name="Poelchau M."/>
            <person name="Qu J."/>
            <person name="Schaub F."/>
            <person name="Wada-Katsumata A."/>
            <person name="Worley K.C."/>
            <person name="Xie Q."/>
            <person name="Ylla G."/>
            <person name="Poulsen M."/>
            <person name="Gibbs R.A."/>
            <person name="Schal C."/>
            <person name="Richards S."/>
            <person name="Belles X."/>
            <person name="Korb J."/>
            <person name="Bornberg-Bauer E."/>
        </authorList>
    </citation>
    <scope>NUCLEOTIDE SEQUENCE [LARGE SCALE GENOMIC DNA]</scope>
    <source>
        <tissue evidence="22">Whole body</tissue>
    </source>
</reference>
<evidence type="ECO:0000256" key="17">
    <source>
        <dbReference type="PIRNR" id="PIRNR037913"/>
    </source>
</evidence>
<evidence type="ECO:0000256" key="6">
    <source>
        <dbReference type="ARBA" id="ARBA00022490"/>
    </source>
</evidence>
<dbReference type="Gene3D" id="3.40.800.20">
    <property type="entry name" value="Histone deacetylase domain"/>
    <property type="match status" value="1"/>
</dbReference>
<evidence type="ECO:0000256" key="1">
    <source>
        <dbReference type="ARBA" id="ARBA00001968"/>
    </source>
</evidence>
<keyword evidence="10 17" id="KW-0156">Chromatin regulator</keyword>
<proteinExistence type="inferred from homology"/>
<evidence type="ECO:0000256" key="5">
    <source>
        <dbReference type="ARBA" id="ARBA00022454"/>
    </source>
</evidence>
<dbReference type="AlphaFoldDB" id="A0A2J7PYA2"/>
<evidence type="ECO:0000256" key="14">
    <source>
        <dbReference type="ARBA" id="ARBA00049136"/>
    </source>
</evidence>
<comment type="subcellular location">
    <subcellularLocation>
        <location evidence="3">Chromosome</location>
    </subcellularLocation>
    <subcellularLocation>
        <location evidence="4">Cytoplasm</location>
    </subcellularLocation>
    <subcellularLocation>
        <location evidence="2 17">Nucleus</location>
    </subcellularLocation>
</comment>
<keyword evidence="9 17" id="KW-0378">Hydrolase</keyword>
<evidence type="ECO:0000256" key="13">
    <source>
        <dbReference type="ARBA" id="ARBA00023242"/>
    </source>
</evidence>
<feature type="binding site" evidence="19">
    <location>
        <position position="104"/>
    </location>
    <ligand>
        <name>substrate</name>
    </ligand>
</feature>
<feature type="binding site" evidence="19">
    <location>
        <position position="154"/>
    </location>
    <ligand>
        <name>substrate</name>
    </ligand>
</feature>
<dbReference type="Pfam" id="PF00850">
    <property type="entry name" value="Hist_deacetyl"/>
    <property type="match status" value="1"/>
</dbReference>
<dbReference type="PRINTS" id="PR01271">
    <property type="entry name" value="HISDACETLASE"/>
</dbReference>
<evidence type="ECO:0000256" key="15">
    <source>
        <dbReference type="ARBA" id="ARBA00049193"/>
    </source>
</evidence>
<dbReference type="PIRSF" id="PIRSF037913">
    <property type="entry name" value="His_deacetylse_1"/>
    <property type="match status" value="1"/>
</dbReference>
<keyword evidence="23" id="KW-1185">Reference proteome</keyword>
<evidence type="ECO:0000256" key="3">
    <source>
        <dbReference type="ARBA" id="ARBA00004286"/>
    </source>
</evidence>
<feature type="binding site" evidence="19">
    <location>
        <position position="309"/>
    </location>
    <ligand>
        <name>substrate</name>
    </ligand>
</feature>
<gene>
    <name evidence="22" type="primary">hdac8</name>
    <name evidence="22" type="ORF">B7P43_G02137</name>
</gene>
<feature type="binding site" evidence="20">
    <location>
        <position position="181"/>
    </location>
    <ligand>
        <name>a divalent metal cation</name>
        <dbReference type="ChEBI" id="CHEBI:60240"/>
    </ligand>
</feature>
<evidence type="ECO:0000256" key="8">
    <source>
        <dbReference type="ARBA" id="ARBA00022723"/>
    </source>
</evidence>
<dbReference type="InterPro" id="IPR003084">
    <property type="entry name" value="HDAC_I/II"/>
</dbReference>
<dbReference type="GO" id="GO:0005694">
    <property type="term" value="C:chromosome"/>
    <property type="evidence" value="ECO:0007669"/>
    <property type="project" value="UniProtKB-SubCell"/>
</dbReference>
<feature type="binding site" evidence="20">
    <location>
        <position position="183"/>
    </location>
    <ligand>
        <name>a divalent metal cation</name>
        <dbReference type="ChEBI" id="CHEBI:60240"/>
    </ligand>
</feature>
<evidence type="ECO:0000313" key="22">
    <source>
        <dbReference type="EMBL" id="PNF21315.1"/>
    </source>
</evidence>
<dbReference type="GO" id="GO:0160008">
    <property type="term" value="F:protein decrotonylase activity"/>
    <property type="evidence" value="ECO:0007669"/>
    <property type="project" value="RHEA"/>
</dbReference>
<evidence type="ECO:0000259" key="21">
    <source>
        <dbReference type="Pfam" id="PF00850"/>
    </source>
</evidence>
<dbReference type="InterPro" id="IPR037138">
    <property type="entry name" value="His_deacetylse_dom_sf"/>
</dbReference>
<feature type="domain" description="Histone deacetylase" evidence="21">
    <location>
        <begin position="37"/>
        <end position="324"/>
    </location>
</feature>
<dbReference type="GO" id="GO:0141221">
    <property type="term" value="F:histone deacetylase activity, hydrolytic mechanism"/>
    <property type="evidence" value="ECO:0007669"/>
    <property type="project" value="UniProtKB-EC"/>
</dbReference>
<accession>A0A2J7PYA2</accession>
<dbReference type="GO" id="GO:0005634">
    <property type="term" value="C:nucleus"/>
    <property type="evidence" value="ECO:0007669"/>
    <property type="project" value="UniProtKB-SubCell"/>
</dbReference>
<dbReference type="GO" id="GO:0005737">
    <property type="term" value="C:cytoplasm"/>
    <property type="evidence" value="ECO:0007669"/>
    <property type="project" value="UniProtKB-SubCell"/>
</dbReference>